<evidence type="ECO:0000256" key="5">
    <source>
        <dbReference type="ARBA" id="ARBA00022741"/>
    </source>
</evidence>
<comment type="caution">
    <text evidence="11">The sequence shown here is derived from an EMBL/GenBank/DDBJ whole genome shotgun (WGS) entry which is preliminary data.</text>
</comment>
<accession>B6BJ95</accession>
<dbReference type="CDD" id="cd00082">
    <property type="entry name" value="HisKA"/>
    <property type="match status" value="1"/>
</dbReference>
<evidence type="ECO:0000313" key="11">
    <source>
        <dbReference type="EMBL" id="EHP30613.1"/>
    </source>
</evidence>
<dbReference type="Gene3D" id="1.10.287.130">
    <property type="match status" value="1"/>
</dbReference>
<keyword evidence="9" id="KW-1133">Transmembrane helix</keyword>
<evidence type="ECO:0000256" key="2">
    <source>
        <dbReference type="ARBA" id="ARBA00012438"/>
    </source>
</evidence>
<dbReference type="eggNOG" id="COG4191">
    <property type="taxonomic scope" value="Bacteria"/>
</dbReference>
<keyword evidence="9" id="KW-0812">Transmembrane</keyword>
<dbReference type="InterPro" id="IPR036890">
    <property type="entry name" value="HATPase_C_sf"/>
</dbReference>
<dbReference type="InterPro" id="IPR003661">
    <property type="entry name" value="HisK_dim/P_dom"/>
</dbReference>
<evidence type="ECO:0000256" key="3">
    <source>
        <dbReference type="ARBA" id="ARBA00022553"/>
    </source>
</evidence>
<name>B6BJ95_SULGG</name>
<dbReference type="PANTHER" id="PTHR43065">
    <property type="entry name" value="SENSOR HISTIDINE KINASE"/>
    <property type="match status" value="1"/>
</dbReference>
<protein>
    <recommendedName>
        <fullName evidence="2">histidine kinase</fullName>
        <ecNumber evidence="2">2.7.13.3</ecNumber>
    </recommendedName>
</protein>
<dbReference type="InterPro" id="IPR021796">
    <property type="entry name" value="Tll0287-like_dom"/>
</dbReference>
<reference evidence="11 12" key="1">
    <citation type="journal article" date="2012" name="Proc. Natl. Acad. Sci. U.S.A.">
        <title>Genome and physiology of a model Epsilonproteobacterium responsible for sulfide detoxification in marine oxygen depletion zones.</title>
        <authorList>
            <person name="Grote J."/>
            <person name="Schott T."/>
            <person name="Bruckner C.G."/>
            <person name="Glockner F.O."/>
            <person name="Jost G."/>
            <person name="Teeling H."/>
            <person name="Labrenz M."/>
            <person name="Jurgens K."/>
        </authorList>
    </citation>
    <scope>NUCLEOTIDE SEQUENCE [LARGE SCALE GENOMIC DNA]</scope>
    <source>
        <strain evidence="11 12">GD1</strain>
    </source>
</reference>
<keyword evidence="3" id="KW-0597">Phosphoprotein</keyword>
<evidence type="ECO:0000256" key="1">
    <source>
        <dbReference type="ARBA" id="ARBA00000085"/>
    </source>
</evidence>
<dbReference type="InterPro" id="IPR005467">
    <property type="entry name" value="His_kinase_dom"/>
</dbReference>
<dbReference type="PATRIC" id="fig|929558.5.peg.2081"/>
<dbReference type="GO" id="GO:0005524">
    <property type="term" value="F:ATP binding"/>
    <property type="evidence" value="ECO:0007669"/>
    <property type="project" value="UniProtKB-KW"/>
</dbReference>
<keyword evidence="4" id="KW-0808">Transferase</keyword>
<evidence type="ECO:0000313" key="12">
    <source>
        <dbReference type="Proteomes" id="UP000006431"/>
    </source>
</evidence>
<keyword evidence="9" id="KW-0472">Membrane</keyword>
<dbReference type="Pfam" id="PF11845">
    <property type="entry name" value="Tll0287-like"/>
    <property type="match status" value="1"/>
</dbReference>
<keyword evidence="5" id="KW-0547">Nucleotide-binding</keyword>
<keyword evidence="7" id="KW-0067">ATP-binding</keyword>
<evidence type="ECO:0000256" key="7">
    <source>
        <dbReference type="ARBA" id="ARBA00022840"/>
    </source>
</evidence>
<organism evidence="11 12">
    <name type="scientific">Sulfurimonas gotlandica (strain DSM 19862 / JCM 16533 / GD1)</name>
    <dbReference type="NCBI Taxonomy" id="929558"/>
    <lineage>
        <taxon>Bacteria</taxon>
        <taxon>Pseudomonadati</taxon>
        <taxon>Campylobacterota</taxon>
        <taxon>Epsilonproteobacteria</taxon>
        <taxon>Campylobacterales</taxon>
        <taxon>Sulfurimonadaceae</taxon>
        <taxon>Sulfurimonas</taxon>
    </lineage>
</organism>
<dbReference type="Pfam" id="PF00512">
    <property type="entry name" value="HisKA"/>
    <property type="match status" value="1"/>
</dbReference>
<feature type="transmembrane region" description="Helical" evidence="9">
    <location>
        <begin position="215"/>
        <end position="237"/>
    </location>
</feature>
<feature type="domain" description="Histidine kinase" evidence="10">
    <location>
        <begin position="266"/>
        <end position="481"/>
    </location>
</feature>
<evidence type="ECO:0000256" key="4">
    <source>
        <dbReference type="ARBA" id="ARBA00022679"/>
    </source>
</evidence>
<dbReference type="SMART" id="SM00388">
    <property type="entry name" value="HisKA"/>
    <property type="match status" value="1"/>
</dbReference>
<dbReference type="InterPro" id="IPR036097">
    <property type="entry name" value="HisK_dim/P_sf"/>
</dbReference>
<dbReference type="Pfam" id="PF02518">
    <property type="entry name" value="HATPase_c"/>
    <property type="match status" value="1"/>
</dbReference>
<dbReference type="PRINTS" id="PR00344">
    <property type="entry name" value="BCTRLSENSOR"/>
</dbReference>
<dbReference type="InterPro" id="IPR004358">
    <property type="entry name" value="Sig_transdc_His_kin-like_C"/>
</dbReference>
<dbReference type="SMART" id="SM00387">
    <property type="entry name" value="HATPase_c"/>
    <property type="match status" value="1"/>
</dbReference>
<accession>H1FXB7</accession>
<dbReference type="PROSITE" id="PS50109">
    <property type="entry name" value="HIS_KIN"/>
    <property type="match status" value="1"/>
</dbReference>
<evidence type="ECO:0000256" key="6">
    <source>
        <dbReference type="ARBA" id="ARBA00022777"/>
    </source>
</evidence>
<comment type="catalytic activity">
    <reaction evidence="1">
        <text>ATP + protein L-histidine = ADP + protein N-phospho-L-histidine.</text>
        <dbReference type="EC" id="2.7.13.3"/>
    </reaction>
</comment>
<feature type="transmembrane region" description="Helical" evidence="9">
    <location>
        <begin position="9"/>
        <end position="28"/>
    </location>
</feature>
<gene>
    <name evidence="11" type="ORF">SMGD1_2090</name>
</gene>
<evidence type="ECO:0000259" key="10">
    <source>
        <dbReference type="PROSITE" id="PS50109"/>
    </source>
</evidence>
<keyword evidence="6 11" id="KW-0418">Kinase</keyword>
<dbReference type="OrthoDB" id="9794419at2"/>
<dbReference type="PANTHER" id="PTHR43065:SF10">
    <property type="entry name" value="PEROXIDE STRESS-ACTIVATED HISTIDINE KINASE MAK3"/>
    <property type="match status" value="1"/>
</dbReference>
<dbReference type="HOGENOM" id="CLU_620653_0_0_7"/>
<dbReference type="EC" id="2.7.13.3" evidence="2"/>
<dbReference type="SUPFAM" id="SSF47384">
    <property type="entry name" value="Homodimeric domain of signal transducing histidine kinase"/>
    <property type="match status" value="1"/>
</dbReference>
<dbReference type="AlphaFoldDB" id="B6BJ95"/>
<evidence type="ECO:0000256" key="9">
    <source>
        <dbReference type="SAM" id="Phobius"/>
    </source>
</evidence>
<sequence length="483" mass="55752">MLDKLIRKITIIFIVTFMFGSTVFYFVLDVYHEKEAYKLIRQNVLLSESMQKYVSEFQKPAVYELINDYNLSKEYFNPALLSSTFIIGHVDKIFQENIANQEHIINKIEFKFASDNPTNPLNKATAYESKILKLFNETDIKSYSERIKLNGEDYLFFALPTRKNTKACLRCHGDYKDAPKDMLEMYGTENGFNEKEGHIRSINAIYSAVDSDDNMMIFFSLVEALMLFVFLSIYFTVRYFVIQLNKKDQFIAKQSRFAAMGEMISMIAHQWRQPLTGMSMTTNNLLLDIELEDIDEDRFTKNLNLINKQIGYLSHTIDDFKNFFKPDCKSEIVDANAVIDESCHVISSTLKNHGIELERDYEDNVKTMTKKNDLMQIILNLVKNAMDAYVENKIQERVIKLSTKKINGSIQIVVQDNAGGIPKDIIEKIFDPYFSTKDKKNGTGLGLYMSKMIVEDHLQGILSVETKDDSTSFTIKIPVKEGM</sequence>
<dbReference type="Proteomes" id="UP000006431">
    <property type="component" value="Unassembled WGS sequence"/>
</dbReference>
<dbReference type="SUPFAM" id="SSF55874">
    <property type="entry name" value="ATPase domain of HSP90 chaperone/DNA topoisomerase II/histidine kinase"/>
    <property type="match status" value="1"/>
</dbReference>
<keyword evidence="8" id="KW-0902">Two-component regulatory system</keyword>
<proteinExistence type="predicted"/>
<dbReference type="Gene3D" id="3.30.565.10">
    <property type="entry name" value="Histidine kinase-like ATPase, C-terminal domain"/>
    <property type="match status" value="1"/>
</dbReference>
<dbReference type="STRING" id="929558.SMGD1_2090"/>
<dbReference type="RefSeq" id="WP_008335766.1">
    <property type="nucleotide sequence ID" value="NZ_AFRZ01000001.1"/>
</dbReference>
<evidence type="ECO:0000256" key="8">
    <source>
        <dbReference type="ARBA" id="ARBA00023012"/>
    </source>
</evidence>
<dbReference type="EMBL" id="AFRZ01000001">
    <property type="protein sequence ID" value="EHP30613.1"/>
    <property type="molecule type" value="Genomic_DNA"/>
</dbReference>
<dbReference type="InterPro" id="IPR003594">
    <property type="entry name" value="HATPase_dom"/>
</dbReference>
<dbReference type="GO" id="GO:0000155">
    <property type="term" value="F:phosphorelay sensor kinase activity"/>
    <property type="evidence" value="ECO:0007669"/>
    <property type="project" value="InterPro"/>
</dbReference>
<keyword evidence="12" id="KW-1185">Reference proteome</keyword>